<evidence type="ECO:0000313" key="2">
    <source>
        <dbReference type="EMBL" id="RIX99673.1"/>
    </source>
</evidence>
<gene>
    <name evidence="2" type="ORF">D3218_14505</name>
</gene>
<reference evidence="3" key="1">
    <citation type="submission" date="2018-09" db="EMBL/GenBank/DDBJ databases">
        <authorList>
            <person name="Tuo L."/>
        </authorList>
    </citation>
    <scope>NUCLEOTIDE SEQUENCE [LARGE SCALE GENOMIC DNA]</scope>
    <source>
        <strain evidence="3">M2BS4Y-1</strain>
    </source>
</reference>
<organism evidence="2 3">
    <name type="scientific">Aureimonas flava</name>
    <dbReference type="NCBI Taxonomy" id="2320271"/>
    <lineage>
        <taxon>Bacteria</taxon>
        <taxon>Pseudomonadati</taxon>
        <taxon>Pseudomonadota</taxon>
        <taxon>Alphaproteobacteria</taxon>
        <taxon>Hyphomicrobiales</taxon>
        <taxon>Aurantimonadaceae</taxon>
        <taxon>Aureimonas</taxon>
    </lineage>
</organism>
<evidence type="ECO:0000313" key="3">
    <source>
        <dbReference type="Proteomes" id="UP000265750"/>
    </source>
</evidence>
<protein>
    <submittedName>
        <fullName evidence="2">Uncharacterized protein</fullName>
    </submittedName>
</protein>
<comment type="caution">
    <text evidence="2">The sequence shown here is derived from an EMBL/GenBank/DDBJ whole genome shotgun (WGS) entry which is preliminary data.</text>
</comment>
<accession>A0A3A1WJ25</accession>
<dbReference type="EMBL" id="QYRN01000007">
    <property type="protein sequence ID" value="RIX99673.1"/>
    <property type="molecule type" value="Genomic_DNA"/>
</dbReference>
<proteinExistence type="predicted"/>
<name>A0A3A1WJ25_9HYPH</name>
<sequence length="61" mass="6532">MKPHGAVRAMNAATRSAPSSSLVSDTLVGPAAPHTSPVVGDRLTTRRKRRLHFDADRLRAA</sequence>
<feature type="region of interest" description="Disordered" evidence="1">
    <location>
        <begin position="1"/>
        <end position="44"/>
    </location>
</feature>
<dbReference type="Proteomes" id="UP000265750">
    <property type="component" value="Unassembled WGS sequence"/>
</dbReference>
<dbReference type="AlphaFoldDB" id="A0A3A1WJ25"/>
<keyword evidence="3" id="KW-1185">Reference proteome</keyword>
<feature type="compositionally biased region" description="Polar residues" evidence="1">
    <location>
        <begin position="13"/>
        <end position="24"/>
    </location>
</feature>
<evidence type="ECO:0000256" key="1">
    <source>
        <dbReference type="SAM" id="MobiDB-lite"/>
    </source>
</evidence>